<dbReference type="NCBIfam" id="TIGR02384">
    <property type="entry name" value="RelB_DinJ"/>
    <property type="match status" value="1"/>
</dbReference>
<protein>
    <recommendedName>
        <fullName evidence="5">RelB/DinJ family addiction module antitoxin</fullName>
    </recommendedName>
</protein>
<dbReference type="GO" id="GO:0006351">
    <property type="term" value="P:DNA-templated transcription"/>
    <property type="evidence" value="ECO:0007669"/>
    <property type="project" value="TreeGrafter"/>
</dbReference>
<comment type="similarity">
    <text evidence="1">Belongs to the RelB/DinJ antitoxin family.</text>
</comment>
<dbReference type="Gene3D" id="1.10.1220.10">
    <property type="entry name" value="Met repressor-like"/>
    <property type="match status" value="1"/>
</dbReference>
<evidence type="ECO:0000313" key="4">
    <source>
        <dbReference type="Proteomes" id="UP000018731"/>
    </source>
</evidence>
<keyword evidence="4" id="KW-1185">Reference proteome</keyword>
<dbReference type="PANTHER" id="PTHR38781:SF1">
    <property type="entry name" value="ANTITOXIN DINJ-RELATED"/>
    <property type="match status" value="1"/>
</dbReference>
<name>V8C7F0_9HELI</name>
<dbReference type="Pfam" id="PF04221">
    <property type="entry name" value="RelB"/>
    <property type="match status" value="1"/>
</dbReference>
<dbReference type="PANTHER" id="PTHR38781">
    <property type="entry name" value="ANTITOXIN DINJ-RELATED"/>
    <property type="match status" value="1"/>
</dbReference>
<proteinExistence type="inferred from homology"/>
<comment type="caution">
    <text evidence="3">The sequence shown here is derived from an EMBL/GenBank/DDBJ whole genome shotgun (WGS) entry which is preliminary data.</text>
</comment>
<evidence type="ECO:0000313" key="3">
    <source>
        <dbReference type="EMBL" id="ETD23309.1"/>
    </source>
</evidence>
<keyword evidence="2" id="KW-1277">Toxin-antitoxin system</keyword>
<dbReference type="RefSeq" id="WP_023927834.1">
    <property type="nucleotide sequence ID" value="NZ_KI669454.1"/>
</dbReference>
<dbReference type="InterPro" id="IPR007337">
    <property type="entry name" value="RelB/DinJ"/>
</dbReference>
<evidence type="ECO:0008006" key="5">
    <source>
        <dbReference type="Google" id="ProtNLM"/>
    </source>
</evidence>
<dbReference type="HOGENOM" id="CLU_154558_3_0_7"/>
<dbReference type="InterPro" id="IPR013321">
    <property type="entry name" value="Arc_rbn_hlx_hlx"/>
</dbReference>
<organism evidence="3 4">
    <name type="scientific">Helicobacter macacae MIT 99-5501</name>
    <dbReference type="NCBI Taxonomy" id="1357400"/>
    <lineage>
        <taxon>Bacteria</taxon>
        <taxon>Pseudomonadati</taxon>
        <taxon>Campylobacterota</taxon>
        <taxon>Epsilonproteobacteria</taxon>
        <taxon>Campylobacterales</taxon>
        <taxon>Helicobacteraceae</taxon>
        <taxon>Helicobacter</taxon>
    </lineage>
</organism>
<accession>V8C7F0</accession>
<dbReference type="GO" id="GO:0006355">
    <property type="term" value="P:regulation of DNA-templated transcription"/>
    <property type="evidence" value="ECO:0007669"/>
    <property type="project" value="InterPro"/>
</dbReference>
<dbReference type="OrthoDB" id="1666683at2"/>
<dbReference type="Proteomes" id="UP000018731">
    <property type="component" value="Unassembled WGS sequence"/>
</dbReference>
<evidence type="ECO:0000256" key="2">
    <source>
        <dbReference type="ARBA" id="ARBA00022649"/>
    </source>
</evidence>
<dbReference type="STRING" id="1357400.HMPREF2086_01108"/>
<dbReference type="PATRIC" id="fig|1357400.3.peg.1505"/>
<reference evidence="3 4" key="1">
    <citation type="journal article" date="2014" name="Genome Announc.">
        <title>Draft genome sequences of six enterohepatic helicobacter species isolated from humans and one from rhesus macaques.</title>
        <authorList>
            <person name="Shen Z."/>
            <person name="Sheh A."/>
            <person name="Young S.K."/>
            <person name="Abouelliel A."/>
            <person name="Ward D.V."/>
            <person name="Earl A.M."/>
            <person name="Fox J.G."/>
        </authorList>
    </citation>
    <scope>NUCLEOTIDE SEQUENCE [LARGE SCALE GENOMIC DNA]</scope>
    <source>
        <strain evidence="3 4">MIT 99-5501</strain>
    </source>
</reference>
<dbReference type="EMBL" id="AZJI01000005">
    <property type="protein sequence ID" value="ETD23309.1"/>
    <property type="molecule type" value="Genomic_DNA"/>
</dbReference>
<sequence>MATTLLQVRIDAQTKKEADALFNELGLDTSTAIRVFIKQALKKRAIPFSIKAKSKEEEEAFYSPENVAQLKQGYKELKAGRGIERELINA</sequence>
<evidence type="ECO:0000256" key="1">
    <source>
        <dbReference type="ARBA" id="ARBA00010562"/>
    </source>
</evidence>
<dbReference type="eggNOG" id="COG3077">
    <property type="taxonomic scope" value="Bacteria"/>
</dbReference>
<dbReference type="AlphaFoldDB" id="V8C7F0"/>
<gene>
    <name evidence="3" type="ORF">HMPREF2086_01108</name>
</gene>